<evidence type="ECO:0000313" key="8">
    <source>
        <dbReference type="Proteomes" id="UP000006729"/>
    </source>
</evidence>
<evidence type="ECO:0000256" key="3">
    <source>
        <dbReference type="PROSITE-ProRule" id="PRU00982"/>
    </source>
</evidence>
<organism evidence="7 8">
    <name type="scientific">Populus trichocarpa</name>
    <name type="common">Western balsam poplar</name>
    <name type="synonym">Populus balsamifera subsp. trichocarpa</name>
    <dbReference type="NCBI Taxonomy" id="3694"/>
    <lineage>
        <taxon>Eukaryota</taxon>
        <taxon>Viridiplantae</taxon>
        <taxon>Streptophyta</taxon>
        <taxon>Embryophyta</taxon>
        <taxon>Tracheophyta</taxon>
        <taxon>Spermatophyta</taxon>
        <taxon>Magnoliopsida</taxon>
        <taxon>eudicotyledons</taxon>
        <taxon>Gunneridae</taxon>
        <taxon>Pentapetalae</taxon>
        <taxon>rosids</taxon>
        <taxon>fabids</taxon>
        <taxon>Malpighiales</taxon>
        <taxon>Salicaceae</taxon>
        <taxon>Saliceae</taxon>
        <taxon>Populus</taxon>
    </lineage>
</organism>
<dbReference type="Pfam" id="PF03000">
    <property type="entry name" value="NPH3"/>
    <property type="match status" value="1"/>
</dbReference>
<dbReference type="InterPro" id="IPR043454">
    <property type="entry name" value="NPH3/RPT2-like"/>
</dbReference>
<dbReference type="Gene3D" id="3.30.710.10">
    <property type="entry name" value="Potassium Channel Kv1.1, Chain A"/>
    <property type="match status" value="1"/>
</dbReference>
<evidence type="ECO:0000256" key="1">
    <source>
        <dbReference type="ARBA" id="ARBA00004906"/>
    </source>
</evidence>
<gene>
    <name evidence="7" type="ORF">POPTR_014G164000</name>
</gene>
<feature type="compositionally biased region" description="Low complexity" evidence="4">
    <location>
        <begin position="8"/>
        <end position="20"/>
    </location>
</feature>
<dbReference type="PROSITE" id="PS50097">
    <property type="entry name" value="BTB"/>
    <property type="match status" value="1"/>
</dbReference>
<dbReference type="Pfam" id="PF00651">
    <property type="entry name" value="BTB"/>
    <property type="match status" value="1"/>
</dbReference>
<dbReference type="PANTHER" id="PTHR32370">
    <property type="entry name" value="OS12G0117600 PROTEIN"/>
    <property type="match status" value="1"/>
</dbReference>
<feature type="domain" description="NPH3" evidence="6">
    <location>
        <begin position="218"/>
        <end position="492"/>
    </location>
</feature>
<dbReference type="InterPro" id="IPR011333">
    <property type="entry name" value="SKP1/BTB/POZ_sf"/>
</dbReference>
<dbReference type="InterPro" id="IPR027356">
    <property type="entry name" value="NPH3_dom"/>
</dbReference>
<protein>
    <recommendedName>
        <fullName evidence="9">NPH3 domain-containing protein</fullName>
    </recommendedName>
</protein>
<dbReference type="AlphaFoldDB" id="A0A2K1XWV7"/>
<evidence type="ECO:0008006" key="9">
    <source>
        <dbReference type="Google" id="ProtNLM"/>
    </source>
</evidence>
<dbReference type="KEGG" id="pop:7468553"/>
<dbReference type="STRING" id="3694.A0A2K1XWV7"/>
<evidence type="ECO:0000259" key="6">
    <source>
        <dbReference type="PROSITE" id="PS51649"/>
    </source>
</evidence>
<comment type="similarity">
    <text evidence="3">Belongs to the NPH3 family.</text>
</comment>
<accession>A0A2K1XWV7</accession>
<sequence>MPMETASPKDSSSASSPFSSPSVTALLKIKIISWSQETGLPVSVRVRVGERTFHLHRNPLFSKSGYFKRRLIETTQLELPQSFPGGPETFEMIALFMYGSSTLIDPFNVAALRCAAEFLEMTEEFCSGNLCERFDLYLNQVVLQNWDDTLIVLQRCQTFIPWSEELLIVSRCIESLAFMACMEILDPERRRDRPVVTLEALAGQAWSCEAANEILSQELWIKDLIALPFGFFKRIIGSLRRQGMKEKYVSPIVVFYANKWVLSKKTIQYWESSGERTSDANANDKVSTILQGVLDLLPMREKASRVIPVGFYFALLSRSIGIGLRNDSKVKLQDQIASLLHFAQVEDLLIPSSRVDSDCSSMELATMESIFSTNVSLNMDTNNAPSASNSTVAELWDTFLSHIASDPKMRPKRFMELIETVPISCRQSHDQLYRAMNTFLQTHLDISQEEKGAVCKYLNCQKLSQWACIDAVQNEMMPLRLIVQALFVQQLNTHQAFKECSDSFRYAQSGEFSGSLPSSRCPNTKSQYLADSPYMDGAEPGSRTLSFLLQKDIAVQRCEFSRKEYESTSFRIQNLEQELFSLKKSLQLQKTSKRTETLPTKPQSTKPYGLQSRSLSKNRNPLGHVTGCVGSVNFASQRKYACKLLKIFRRITLFGSRKSNRKPGVSSLWGKPM</sequence>
<feature type="compositionally biased region" description="Polar residues" evidence="4">
    <location>
        <begin position="597"/>
        <end position="617"/>
    </location>
</feature>
<reference evidence="7 8" key="1">
    <citation type="journal article" date="2006" name="Science">
        <title>The genome of black cottonwood, Populus trichocarpa (Torr. &amp; Gray).</title>
        <authorList>
            <person name="Tuskan G.A."/>
            <person name="Difazio S."/>
            <person name="Jansson S."/>
            <person name="Bohlmann J."/>
            <person name="Grigoriev I."/>
            <person name="Hellsten U."/>
            <person name="Putnam N."/>
            <person name="Ralph S."/>
            <person name="Rombauts S."/>
            <person name="Salamov A."/>
            <person name="Schein J."/>
            <person name="Sterck L."/>
            <person name="Aerts A."/>
            <person name="Bhalerao R.R."/>
            <person name="Bhalerao R.P."/>
            <person name="Blaudez D."/>
            <person name="Boerjan W."/>
            <person name="Brun A."/>
            <person name="Brunner A."/>
            <person name="Busov V."/>
            <person name="Campbell M."/>
            <person name="Carlson J."/>
            <person name="Chalot M."/>
            <person name="Chapman J."/>
            <person name="Chen G.L."/>
            <person name="Cooper D."/>
            <person name="Coutinho P.M."/>
            <person name="Couturier J."/>
            <person name="Covert S."/>
            <person name="Cronk Q."/>
            <person name="Cunningham R."/>
            <person name="Davis J."/>
            <person name="Degroeve S."/>
            <person name="Dejardin A."/>
            <person name="Depamphilis C."/>
            <person name="Detter J."/>
            <person name="Dirks B."/>
            <person name="Dubchak I."/>
            <person name="Duplessis S."/>
            <person name="Ehlting J."/>
            <person name="Ellis B."/>
            <person name="Gendler K."/>
            <person name="Goodstein D."/>
            <person name="Gribskov M."/>
            <person name="Grimwood J."/>
            <person name="Groover A."/>
            <person name="Gunter L."/>
            <person name="Hamberger B."/>
            <person name="Heinze B."/>
            <person name="Helariutta Y."/>
            <person name="Henrissat B."/>
            <person name="Holligan D."/>
            <person name="Holt R."/>
            <person name="Huang W."/>
            <person name="Islam-Faridi N."/>
            <person name="Jones S."/>
            <person name="Jones-Rhoades M."/>
            <person name="Jorgensen R."/>
            <person name="Joshi C."/>
            <person name="Kangasjarvi J."/>
            <person name="Karlsson J."/>
            <person name="Kelleher C."/>
            <person name="Kirkpatrick R."/>
            <person name="Kirst M."/>
            <person name="Kohler A."/>
            <person name="Kalluri U."/>
            <person name="Larimer F."/>
            <person name="Leebens-Mack J."/>
            <person name="Leple J.C."/>
            <person name="Locascio P."/>
            <person name="Lou Y."/>
            <person name="Lucas S."/>
            <person name="Martin F."/>
            <person name="Montanini B."/>
            <person name="Napoli C."/>
            <person name="Nelson D.R."/>
            <person name="Nelson C."/>
            <person name="Nieminen K."/>
            <person name="Nilsson O."/>
            <person name="Pereda V."/>
            <person name="Peter G."/>
            <person name="Philippe R."/>
            <person name="Pilate G."/>
            <person name="Poliakov A."/>
            <person name="Razumovskaya J."/>
            <person name="Richardson P."/>
            <person name="Rinaldi C."/>
            <person name="Ritland K."/>
            <person name="Rouze P."/>
            <person name="Ryaboy D."/>
            <person name="Schmutz J."/>
            <person name="Schrader J."/>
            <person name="Segerman B."/>
            <person name="Shin H."/>
            <person name="Siddiqui A."/>
            <person name="Sterky F."/>
            <person name="Terry A."/>
            <person name="Tsai C.J."/>
            <person name="Uberbacher E."/>
            <person name="Unneberg P."/>
            <person name="Vahala J."/>
            <person name="Wall K."/>
            <person name="Wessler S."/>
            <person name="Yang G."/>
            <person name="Yin T."/>
            <person name="Douglas C."/>
            <person name="Marra M."/>
            <person name="Sandberg G."/>
            <person name="Van de Peer Y."/>
            <person name="Rokhsar D."/>
        </authorList>
    </citation>
    <scope>NUCLEOTIDE SEQUENCE [LARGE SCALE GENOMIC DNA]</scope>
    <source>
        <strain evidence="8">cv. Nisqually</strain>
    </source>
</reference>
<evidence type="ECO:0000259" key="5">
    <source>
        <dbReference type="PROSITE" id="PS50097"/>
    </source>
</evidence>
<comment type="pathway">
    <text evidence="1">Protein modification; protein ubiquitination.</text>
</comment>
<keyword evidence="2" id="KW-0833">Ubl conjugation pathway</keyword>
<dbReference type="OMA" id="NFASQRK"/>
<dbReference type="UniPathway" id="UPA00143"/>
<feature type="domain" description="BTB" evidence="5">
    <location>
        <begin position="42"/>
        <end position="106"/>
    </location>
</feature>
<dbReference type="GO" id="GO:0016567">
    <property type="term" value="P:protein ubiquitination"/>
    <property type="evidence" value="ECO:0007669"/>
    <property type="project" value="UniProtKB-UniPathway"/>
</dbReference>
<keyword evidence="8" id="KW-1185">Reference proteome</keyword>
<proteinExistence type="inferred from homology"/>
<dbReference type="SUPFAM" id="SSF54695">
    <property type="entry name" value="POZ domain"/>
    <property type="match status" value="1"/>
</dbReference>
<feature type="region of interest" description="Disordered" evidence="4">
    <location>
        <begin position="1"/>
        <end position="20"/>
    </location>
</feature>
<feature type="region of interest" description="Disordered" evidence="4">
    <location>
        <begin position="591"/>
        <end position="617"/>
    </location>
</feature>
<evidence type="ECO:0000313" key="7">
    <source>
        <dbReference type="EMBL" id="PNT05259.2"/>
    </source>
</evidence>
<dbReference type="PROSITE" id="PS51649">
    <property type="entry name" value="NPH3"/>
    <property type="match status" value="1"/>
</dbReference>
<dbReference type="Gramene" id="Potri.014G164000.1.v4.1">
    <property type="protein sequence ID" value="Potri.014G164000.1.v4.1"/>
    <property type="gene ID" value="Potri.014G164000.v4.1"/>
</dbReference>
<dbReference type="SMR" id="A0A2K1XWV7"/>
<dbReference type="EMBL" id="CM009303">
    <property type="protein sequence ID" value="PNT05259.2"/>
    <property type="molecule type" value="Genomic_DNA"/>
</dbReference>
<dbReference type="OrthoDB" id="624345at2759"/>
<dbReference type="FunCoup" id="A0A2K1XWV7">
    <property type="interactions" value="10"/>
</dbReference>
<dbReference type="InterPro" id="IPR000210">
    <property type="entry name" value="BTB/POZ_dom"/>
</dbReference>
<dbReference type="Proteomes" id="UP000006729">
    <property type="component" value="Chromosome 14"/>
</dbReference>
<evidence type="ECO:0000256" key="2">
    <source>
        <dbReference type="ARBA" id="ARBA00022786"/>
    </source>
</evidence>
<name>A0A2K1XWV7_POPTR</name>
<evidence type="ECO:0000256" key="4">
    <source>
        <dbReference type="SAM" id="MobiDB-lite"/>
    </source>
</evidence>
<dbReference type="InParanoid" id="A0A2K1XWV7"/>